<gene>
    <name evidence="2" type="ORF">A2814_02060</name>
</gene>
<dbReference type="STRING" id="1801732.A2814_02060"/>
<sequence>MFKLNKKMKTNIGMTYVELIVVLSIFSVLSSIVLFNYGEFQSKVDLKNLASDIALKIVEAQKASLSGKLPLAGHSVTSDWKPSYGVHFDITPGTGDNQKLIYFVDQDAIGVLQNNLFDGSFSECTGECLEEISITKGDYISAINKIISGVSSPVDDLTVTFSRINSGMVFASGSALLSNTVSSIEITITSPKSTNVIIKLYPSGRIELK</sequence>
<reference evidence="2 3" key="1">
    <citation type="journal article" date="2016" name="Nat. Commun.">
        <title>Thousands of microbial genomes shed light on interconnected biogeochemical processes in an aquifer system.</title>
        <authorList>
            <person name="Anantharaman K."/>
            <person name="Brown C.T."/>
            <person name="Hug L.A."/>
            <person name="Sharon I."/>
            <person name="Castelle C.J."/>
            <person name="Probst A.J."/>
            <person name="Thomas B.C."/>
            <person name="Singh A."/>
            <person name="Wilkins M.J."/>
            <person name="Karaoz U."/>
            <person name="Brodie E.L."/>
            <person name="Williams K.H."/>
            <person name="Hubbard S.S."/>
            <person name="Banfield J.F."/>
        </authorList>
    </citation>
    <scope>NUCLEOTIDE SEQUENCE [LARGE SCALE GENOMIC DNA]</scope>
</reference>
<evidence type="ECO:0000256" key="1">
    <source>
        <dbReference type="SAM" id="Phobius"/>
    </source>
</evidence>
<evidence type="ECO:0008006" key="4">
    <source>
        <dbReference type="Google" id="ProtNLM"/>
    </source>
</evidence>
<keyword evidence="1" id="KW-1133">Transmembrane helix</keyword>
<dbReference type="Proteomes" id="UP000177869">
    <property type="component" value="Unassembled WGS sequence"/>
</dbReference>
<organism evidence="2 3">
    <name type="scientific">Candidatus Nomurabacteria bacterium RIFCSPHIGHO2_01_FULL_38_19</name>
    <dbReference type="NCBI Taxonomy" id="1801732"/>
    <lineage>
        <taxon>Bacteria</taxon>
        <taxon>Candidatus Nomuraibacteriota</taxon>
    </lineage>
</organism>
<keyword evidence="1" id="KW-0812">Transmembrane</keyword>
<evidence type="ECO:0000313" key="2">
    <source>
        <dbReference type="EMBL" id="OGI61098.1"/>
    </source>
</evidence>
<proteinExistence type="predicted"/>
<keyword evidence="1" id="KW-0472">Membrane</keyword>
<dbReference type="SUPFAM" id="SSF54523">
    <property type="entry name" value="Pili subunits"/>
    <property type="match status" value="1"/>
</dbReference>
<name>A0A1F6UUV0_9BACT</name>
<dbReference type="AlphaFoldDB" id="A0A1F6UUV0"/>
<evidence type="ECO:0000313" key="3">
    <source>
        <dbReference type="Proteomes" id="UP000177869"/>
    </source>
</evidence>
<comment type="caution">
    <text evidence="2">The sequence shown here is derived from an EMBL/GenBank/DDBJ whole genome shotgun (WGS) entry which is preliminary data.</text>
</comment>
<accession>A0A1F6UUV0</accession>
<protein>
    <recommendedName>
        <fullName evidence="4">General secretion pathway GspH domain-containing protein</fullName>
    </recommendedName>
</protein>
<dbReference type="InterPro" id="IPR045584">
    <property type="entry name" value="Pilin-like"/>
</dbReference>
<dbReference type="EMBL" id="MFTI01000006">
    <property type="protein sequence ID" value="OGI61098.1"/>
    <property type="molecule type" value="Genomic_DNA"/>
</dbReference>
<feature type="transmembrane region" description="Helical" evidence="1">
    <location>
        <begin position="12"/>
        <end position="37"/>
    </location>
</feature>